<organism evidence="1 2">
    <name type="scientific">Williamsia maris</name>
    <dbReference type="NCBI Taxonomy" id="72806"/>
    <lineage>
        <taxon>Bacteria</taxon>
        <taxon>Bacillati</taxon>
        <taxon>Actinomycetota</taxon>
        <taxon>Actinomycetes</taxon>
        <taxon>Mycobacteriales</taxon>
        <taxon>Nocardiaceae</taxon>
        <taxon>Williamsia</taxon>
    </lineage>
</organism>
<proteinExistence type="predicted"/>
<gene>
    <name evidence="1" type="ORF">LX13_000711</name>
</gene>
<dbReference type="Gene3D" id="3.40.190.10">
    <property type="entry name" value="Periplasmic binding protein-like II"/>
    <property type="match status" value="1"/>
</dbReference>
<protein>
    <submittedName>
        <fullName evidence="1">4,5-dihydroxyphthalate decarboxylase</fullName>
    </submittedName>
</protein>
<evidence type="ECO:0000313" key="2">
    <source>
        <dbReference type="Proteomes" id="UP001206895"/>
    </source>
</evidence>
<sequence>MTEPAIDIAGYRYDTTRALFDGSVAVDGVDATMHTGATLPEIFERMMRRREFTVAELGLTFYLRMLDTGDCPFIALPVFPNRVFRHSCVFVNVHSGIERPEDLVGRRIGEFGTYGQDSGVWAKGILSDDHGFAPERNEWVIGGLDHPMAPFDFIPHPHPSGVRVTPAPDGTTLNQMIESGEIDALFTANVPRCVLDGSPNVRRLFVDHETAERDYHRRTGIFPIMHAVVVERDFLDAHPEAVRSVYRAFVEAKDARMQQYRHDRLLYEVTTMVPWMNALIERNLSCFDDDWWPYGIADNRHAIDTYLRYHHEQGLSSRRWTIEEIFAPAFSGT</sequence>
<dbReference type="EMBL" id="JAMTCJ010000001">
    <property type="protein sequence ID" value="MCP2174904.1"/>
    <property type="molecule type" value="Genomic_DNA"/>
</dbReference>
<accession>A0ABT1H9L2</accession>
<dbReference type="RefSeq" id="WP_253659916.1">
    <property type="nucleotide sequence ID" value="NZ_BAAAJQ010000001.1"/>
</dbReference>
<dbReference type="Proteomes" id="UP001206895">
    <property type="component" value="Unassembled WGS sequence"/>
</dbReference>
<keyword evidence="2" id="KW-1185">Reference proteome</keyword>
<evidence type="ECO:0000313" key="1">
    <source>
        <dbReference type="EMBL" id="MCP2174904.1"/>
    </source>
</evidence>
<name>A0ABT1H9L2_9NOCA</name>
<dbReference type="SUPFAM" id="SSF53850">
    <property type="entry name" value="Periplasmic binding protein-like II"/>
    <property type="match status" value="1"/>
</dbReference>
<comment type="caution">
    <text evidence="1">The sequence shown here is derived from an EMBL/GenBank/DDBJ whole genome shotgun (WGS) entry which is preliminary data.</text>
</comment>
<reference evidence="1 2" key="1">
    <citation type="submission" date="2022-06" db="EMBL/GenBank/DDBJ databases">
        <title>Genomic Encyclopedia of Archaeal and Bacterial Type Strains, Phase II (KMG-II): from individual species to whole genera.</title>
        <authorList>
            <person name="Goeker M."/>
        </authorList>
    </citation>
    <scope>NUCLEOTIDE SEQUENCE [LARGE SCALE GENOMIC DNA]</scope>
    <source>
        <strain evidence="1 2">DSM 44693</strain>
    </source>
</reference>